<accession>A0ABX9JW32</accession>
<dbReference type="InterPro" id="IPR000421">
    <property type="entry name" value="FA58C"/>
</dbReference>
<dbReference type="PROSITE" id="PS50022">
    <property type="entry name" value="FA58C_3"/>
    <property type="match status" value="1"/>
</dbReference>
<feature type="domain" description="F5/8 type C" evidence="1">
    <location>
        <begin position="55"/>
        <end position="198"/>
    </location>
</feature>
<name>A0ABX9JW32_9BACT</name>
<dbReference type="SMART" id="SM00231">
    <property type="entry name" value="FA58C"/>
    <property type="match status" value="1"/>
</dbReference>
<proteinExistence type="predicted"/>
<dbReference type="InterPro" id="IPR028974">
    <property type="entry name" value="TSP_type-3_rpt"/>
</dbReference>
<sequence length="1067" mass="113550">MAAANDDNEGGHHLNKRFSRNVSALALGAGLAVGCGNTEQEAGSRGPPEPYTEATAEQALSTSCAQNLALGKPVTSSGYWADGTPERAVDGDTATTWRTNQSTGAWLRVDLGGVRAINRAMVMWVWDKNYGTSAQSVLEGSTDGTSWTLLKTLGHTGADNGFAQYVSFPTTSARYVRFRGTQWNGGWGHMNELQVFGPESTCTAPTVEAAYDATLKAPRCGGTFAVCDTGTLVTGRAQLGPELNAPNTLQGSCADGTAGAYHSDESLDRLVVSTVDGGPIAPGKQVRISATAWVWGSSADWLDLYSTTNPHAPTWQHLATLTPVASGLQTLSTTFVLPSSGGLQAIRGQFRYSGSNASPCGGGAYDDRDDLVFSVACPVWYADADGDGRGDASTAMVSCTQPAGYVAAANDNCPSVSNPDQADADGDGVGDVCAASGRDCGDLTESNILQRWTAWSSDNAQTALSVLDASDSVRGSKALRAVTQSGFDFAVRFTPAAGASLDVFGYEQLRLAVRGKNTTPIGWQGNFPVVVLQDAAGRRRTYTPNQQFLTKDGLTWTPVTVPLAGNATWSVSGDVVDLHTVKQVEVHADTWDSGFTLDVDAVSFEHPQTVCGVQCPGGCSGRGTCDSATLACTCDLGYGGSACNSCAPGFVQQGTQCVLPADGNYTEWPNAVSRANSDAWLAVHHARIQTLRPKVLALNFVNPSDPTQVSQLVDRVINAFAEGSKVQGYKNAAAPAQLQYQLAKPIIDLRDGANGRPPPPAGFPYQNSTLYPRRPSSESGYWRFDYATLFEQGFAQNYGYVDPANPARYLTLCELVERGDLHELWLIGSGDVASDVNAAEVLEAKPRYTATGNQIPNSVERCAGNGCFDADVPACARSVRIGFVNYNRGPGCYVHSHGHGLESTSNNKVVPALTEWFTPLAKFDLNTRHNLPIRDWYGLSCSSPPCLSFPTDSSAQAVHQGLNYSVNPYDGVCGNVHFPPNGRDHYDYGSAAYVRSSCTGFGRHQGGGGADASELVNKDSWSRYLSVAPDCGGEFLVWWFQNMPGYGSGQTYADGRPMPSLWPYFFY</sequence>
<gene>
    <name evidence="2" type="ORF">ATI61_109353</name>
</gene>
<dbReference type="InterPro" id="IPR002049">
    <property type="entry name" value="LE_dom"/>
</dbReference>
<comment type="caution">
    <text evidence="2">The sequence shown here is derived from an EMBL/GenBank/DDBJ whole genome shotgun (WGS) entry which is preliminary data.</text>
</comment>
<dbReference type="CDD" id="cd00055">
    <property type="entry name" value="EGF_Lam"/>
    <property type="match status" value="1"/>
</dbReference>
<dbReference type="SUPFAM" id="SSF49785">
    <property type="entry name" value="Galactose-binding domain-like"/>
    <property type="match status" value="1"/>
</dbReference>
<evidence type="ECO:0000313" key="3">
    <source>
        <dbReference type="Proteomes" id="UP000256345"/>
    </source>
</evidence>
<dbReference type="InterPro" id="IPR008979">
    <property type="entry name" value="Galactose-bd-like_sf"/>
</dbReference>
<dbReference type="EMBL" id="QUMU01000009">
    <property type="protein sequence ID" value="REG28011.1"/>
    <property type="molecule type" value="Genomic_DNA"/>
</dbReference>
<evidence type="ECO:0000259" key="1">
    <source>
        <dbReference type="PROSITE" id="PS50022"/>
    </source>
</evidence>
<organism evidence="2 3">
    <name type="scientific">Archangium gephyra</name>
    <dbReference type="NCBI Taxonomy" id="48"/>
    <lineage>
        <taxon>Bacteria</taxon>
        <taxon>Pseudomonadati</taxon>
        <taxon>Myxococcota</taxon>
        <taxon>Myxococcia</taxon>
        <taxon>Myxococcales</taxon>
        <taxon>Cystobacterineae</taxon>
        <taxon>Archangiaceae</taxon>
        <taxon>Archangium</taxon>
    </lineage>
</organism>
<dbReference type="InterPro" id="IPR000742">
    <property type="entry name" value="EGF"/>
</dbReference>
<dbReference type="PROSITE" id="PS00022">
    <property type="entry name" value="EGF_1"/>
    <property type="match status" value="1"/>
</dbReference>
<dbReference type="Proteomes" id="UP000256345">
    <property type="component" value="Unassembled WGS sequence"/>
</dbReference>
<dbReference type="Pfam" id="PF00754">
    <property type="entry name" value="F5_F8_type_C"/>
    <property type="match status" value="1"/>
</dbReference>
<reference evidence="2 3" key="1">
    <citation type="submission" date="2018-08" db="EMBL/GenBank/DDBJ databases">
        <title>Genomic Encyclopedia of Archaeal and Bacterial Type Strains, Phase II (KMG-II): from individual species to whole genera.</title>
        <authorList>
            <person name="Goeker M."/>
        </authorList>
    </citation>
    <scope>NUCLEOTIDE SEQUENCE [LARGE SCALE GENOMIC DNA]</scope>
    <source>
        <strain evidence="2 3">DSM 2261</strain>
    </source>
</reference>
<dbReference type="Gene3D" id="4.10.1080.10">
    <property type="entry name" value="TSP type-3 repeat"/>
    <property type="match status" value="1"/>
</dbReference>
<keyword evidence="3" id="KW-1185">Reference proteome</keyword>
<dbReference type="Gene3D" id="2.60.120.260">
    <property type="entry name" value="Galactose-binding domain-like"/>
    <property type="match status" value="1"/>
</dbReference>
<protein>
    <submittedName>
        <fullName evidence="2">Laminin EGF domain protein</fullName>
    </submittedName>
</protein>
<evidence type="ECO:0000313" key="2">
    <source>
        <dbReference type="EMBL" id="REG28011.1"/>
    </source>
</evidence>